<keyword evidence="3" id="KW-0378">Hydrolase</keyword>
<feature type="transmembrane region" description="Helical" evidence="1">
    <location>
        <begin position="221"/>
        <end position="241"/>
    </location>
</feature>
<dbReference type="InterPro" id="IPR052710">
    <property type="entry name" value="CAAX_protease"/>
</dbReference>
<dbReference type="GO" id="GO:0080120">
    <property type="term" value="P:CAAX-box protein maturation"/>
    <property type="evidence" value="ECO:0007669"/>
    <property type="project" value="UniProtKB-ARBA"/>
</dbReference>
<dbReference type="GO" id="GO:0004175">
    <property type="term" value="F:endopeptidase activity"/>
    <property type="evidence" value="ECO:0007669"/>
    <property type="project" value="UniProtKB-ARBA"/>
</dbReference>
<feature type="transmembrane region" description="Helical" evidence="1">
    <location>
        <begin position="12"/>
        <end position="39"/>
    </location>
</feature>
<keyword evidence="4" id="KW-1185">Reference proteome</keyword>
<comment type="caution">
    <text evidence="3">The sequence shown here is derived from an EMBL/GenBank/DDBJ whole genome shotgun (WGS) entry which is preliminary data.</text>
</comment>
<feature type="domain" description="CAAX prenyl protease 2/Lysostaphin resistance protein A-like" evidence="2">
    <location>
        <begin position="138"/>
        <end position="233"/>
    </location>
</feature>
<dbReference type="Pfam" id="PF02517">
    <property type="entry name" value="Rce1-like"/>
    <property type="match status" value="1"/>
</dbReference>
<reference evidence="3 4" key="1">
    <citation type="journal article" date="2019" name="Int. J. Syst. Evol. Microbiol.">
        <title>The Global Catalogue of Microorganisms (GCM) 10K type strain sequencing project: providing services to taxonomists for standard genome sequencing and annotation.</title>
        <authorList>
            <consortium name="The Broad Institute Genomics Platform"/>
            <consortium name="The Broad Institute Genome Sequencing Center for Infectious Disease"/>
            <person name="Wu L."/>
            <person name="Ma J."/>
        </authorList>
    </citation>
    <scope>NUCLEOTIDE SEQUENCE [LARGE SCALE GENOMIC DNA]</scope>
    <source>
        <strain evidence="3 4">CGMCC 1.12859</strain>
    </source>
</reference>
<proteinExistence type="predicted"/>
<dbReference type="PANTHER" id="PTHR36435">
    <property type="entry name" value="SLR1288 PROTEIN"/>
    <property type="match status" value="1"/>
</dbReference>
<dbReference type="RefSeq" id="WP_267647657.1">
    <property type="nucleotide sequence ID" value="NZ_JANHGR010000002.1"/>
</dbReference>
<evidence type="ECO:0000256" key="1">
    <source>
        <dbReference type="SAM" id="Phobius"/>
    </source>
</evidence>
<keyword evidence="1" id="KW-0812">Transmembrane</keyword>
<dbReference type="EC" id="3.4.-.-" evidence="3"/>
<feature type="transmembrane region" description="Helical" evidence="1">
    <location>
        <begin position="51"/>
        <end position="71"/>
    </location>
</feature>
<organism evidence="3 4">
    <name type="scientific">Halolamina litorea</name>
    <dbReference type="NCBI Taxonomy" id="1515593"/>
    <lineage>
        <taxon>Archaea</taxon>
        <taxon>Methanobacteriati</taxon>
        <taxon>Methanobacteriota</taxon>
        <taxon>Stenosarchaea group</taxon>
        <taxon>Halobacteria</taxon>
        <taxon>Halobacteriales</taxon>
        <taxon>Haloferacaceae</taxon>
    </lineage>
</organism>
<keyword evidence="1" id="KW-0472">Membrane</keyword>
<sequence>MSSPPSRPIALLIALTLAVGGLVVSTITGLLGTLIGALLGAGADPASAVPVLVALLLVTSEAGFVAVGYAFRRSDDGADIVVDWLAEHSPSAREAALIVGATAALVVSNRLGFWLGSLIGIDPVTAVSAPDELTVAVLVFLIPVMLFAVGPAEEYLFRGVIQGYLESSFSAAGALGWSATLFALVHLPNLVADPSAGVVSVPLWLLIGVVLGWLYQRTGALLVPVAVHGLYNVAVITLLFAELGIV</sequence>
<keyword evidence="1" id="KW-1133">Transmembrane helix</keyword>
<feature type="transmembrane region" description="Helical" evidence="1">
    <location>
        <begin position="95"/>
        <end position="121"/>
    </location>
</feature>
<feature type="transmembrane region" description="Helical" evidence="1">
    <location>
        <begin position="196"/>
        <end position="214"/>
    </location>
</feature>
<dbReference type="PANTHER" id="PTHR36435:SF1">
    <property type="entry name" value="CAAX AMINO TERMINAL PROTEASE FAMILY PROTEIN"/>
    <property type="match status" value="1"/>
</dbReference>
<dbReference type="Proteomes" id="UP001597139">
    <property type="component" value="Unassembled WGS sequence"/>
</dbReference>
<feature type="transmembrane region" description="Helical" evidence="1">
    <location>
        <begin position="133"/>
        <end position="152"/>
    </location>
</feature>
<evidence type="ECO:0000259" key="2">
    <source>
        <dbReference type="Pfam" id="PF02517"/>
    </source>
</evidence>
<gene>
    <name evidence="3" type="ORF">ACFSAU_12575</name>
</gene>
<dbReference type="InterPro" id="IPR003675">
    <property type="entry name" value="Rce1/LyrA-like_dom"/>
</dbReference>
<dbReference type="EMBL" id="JBHUCZ010000010">
    <property type="protein sequence ID" value="MFD1568324.1"/>
    <property type="molecule type" value="Genomic_DNA"/>
</dbReference>
<name>A0ABD6BUL0_9EURY</name>
<dbReference type="AlphaFoldDB" id="A0ABD6BUL0"/>
<feature type="transmembrane region" description="Helical" evidence="1">
    <location>
        <begin position="164"/>
        <end position="184"/>
    </location>
</feature>
<evidence type="ECO:0000313" key="4">
    <source>
        <dbReference type="Proteomes" id="UP001597139"/>
    </source>
</evidence>
<accession>A0ABD6BUL0</accession>
<protein>
    <submittedName>
        <fullName evidence="3">CPBP family intramembrane glutamic endopeptidase</fullName>
        <ecNumber evidence="3">3.4.-.-</ecNumber>
    </submittedName>
</protein>
<evidence type="ECO:0000313" key="3">
    <source>
        <dbReference type="EMBL" id="MFD1568324.1"/>
    </source>
</evidence>